<feature type="transmembrane region" description="Helical" evidence="2">
    <location>
        <begin position="219"/>
        <end position="239"/>
    </location>
</feature>
<keyword evidence="2" id="KW-0812">Transmembrane</keyword>
<evidence type="ECO:0000313" key="4">
    <source>
        <dbReference type="Proteomes" id="UP000232323"/>
    </source>
</evidence>
<dbReference type="EMBL" id="BEGY01000010">
    <property type="protein sequence ID" value="GAX75039.1"/>
    <property type="molecule type" value="Genomic_DNA"/>
</dbReference>
<accession>A0A250WWF9</accession>
<sequence>MARERHAAPAVMGFPADAEPVDGIPVEQAGISHASNPHAIVIGTAVRHEFHSASNPQRESEASSSNAADTAEFKPLEPHERPSSTNTDELHRHSLQPNSRPTVTATLIPVEAPPEPSFEQRQRDHMEAASREAFRLLSQGSRHAVVIARPPEGSELPTLIAQQMPNGSFVVQEVPVTVPYQCTTGWVLFFVGFIMPPAWLVGAFLPFCTHDQNDRRASVLNSLAFVIFIFLLIGLASTIQ</sequence>
<evidence type="ECO:0000313" key="3">
    <source>
        <dbReference type="EMBL" id="GAX75039.1"/>
    </source>
</evidence>
<feature type="transmembrane region" description="Helical" evidence="2">
    <location>
        <begin position="186"/>
        <end position="207"/>
    </location>
</feature>
<organism evidence="3 4">
    <name type="scientific">Chlamydomonas eustigma</name>
    <dbReference type="NCBI Taxonomy" id="1157962"/>
    <lineage>
        <taxon>Eukaryota</taxon>
        <taxon>Viridiplantae</taxon>
        <taxon>Chlorophyta</taxon>
        <taxon>core chlorophytes</taxon>
        <taxon>Chlorophyceae</taxon>
        <taxon>CS clade</taxon>
        <taxon>Chlamydomonadales</taxon>
        <taxon>Chlamydomonadaceae</taxon>
        <taxon>Chlamydomonas</taxon>
    </lineage>
</organism>
<evidence type="ECO:0000256" key="1">
    <source>
        <dbReference type="SAM" id="MobiDB-lite"/>
    </source>
</evidence>
<keyword evidence="4" id="KW-1185">Reference proteome</keyword>
<evidence type="ECO:0000256" key="2">
    <source>
        <dbReference type="SAM" id="Phobius"/>
    </source>
</evidence>
<dbReference type="AlphaFoldDB" id="A0A250WWF9"/>
<gene>
    <name evidence="3" type="ORF">CEUSTIGMA_g2483.t1</name>
</gene>
<protein>
    <submittedName>
        <fullName evidence="3">Uncharacterized protein</fullName>
    </submittedName>
</protein>
<keyword evidence="2" id="KW-1133">Transmembrane helix</keyword>
<dbReference type="OrthoDB" id="549642at2759"/>
<name>A0A250WWF9_9CHLO</name>
<feature type="compositionally biased region" description="Polar residues" evidence="1">
    <location>
        <begin position="52"/>
        <end position="68"/>
    </location>
</feature>
<keyword evidence="2" id="KW-0472">Membrane</keyword>
<feature type="region of interest" description="Disordered" evidence="1">
    <location>
        <begin position="50"/>
        <end position="102"/>
    </location>
</feature>
<dbReference type="Proteomes" id="UP000232323">
    <property type="component" value="Unassembled WGS sequence"/>
</dbReference>
<feature type="compositionally biased region" description="Basic and acidic residues" evidence="1">
    <location>
        <begin position="71"/>
        <end position="92"/>
    </location>
</feature>
<comment type="caution">
    <text evidence="3">The sequence shown here is derived from an EMBL/GenBank/DDBJ whole genome shotgun (WGS) entry which is preliminary data.</text>
</comment>
<proteinExistence type="predicted"/>
<reference evidence="3 4" key="1">
    <citation type="submission" date="2017-08" db="EMBL/GenBank/DDBJ databases">
        <title>Acidophilic green algal genome provides insights into adaptation to an acidic environment.</title>
        <authorList>
            <person name="Hirooka S."/>
            <person name="Hirose Y."/>
            <person name="Kanesaki Y."/>
            <person name="Higuchi S."/>
            <person name="Fujiwara T."/>
            <person name="Onuma R."/>
            <person name="Era A."/>
            <person name="Ohbayashi R."/>
            <person name="Uzuka A."/>
            <person name="Nozaki H."/>
            <person name="Yoshikawa H."/>
            <person name="Miyagishima S.Y."/>
        </authorList>
    </citation>
    <scope>NUCLEOTIDE SEQUENCE [LARGE SCALE GENOMIC DNA]</scope>
    <source>
        <strain evidence="3 4">NIES-2499</strain>
    </source>
</reference>